<evidence type="ECO:0000313" key="3">
    <source>
        <dbReference type="Proteomes" id="UP001189429"/>
    </source>
</evidence>
<sequence>AALAPMVPGRRGPRLGARRAAQAAALAACCGLTVLRLGNWLGGLVQAAVESADRDVLGVDVLVGDAWVDPVFGVGRVEGLQVLNPAGFSSDHLLRTGRLVLDMWAEKSAQRGDPSPSPRPSSPLLS</sequence>
<protein>
    <submittedName>
        <fullName evidence="2">Uncharacterized protein</fullName>
    </submittedName>
</protein>
<feature type="non-terminal residue" evidence="2">
    <location>
        <position position="1"/>
    </location>
</feature>
<gene>
    <name evidence="2" type="ORF">PCOR1329_LOCUS20601</name>
</gene>
<accession>A0ABN9RGS7</accession>
<feature type="non-terminal residue" evidence="2">
    <location>
        <position position="126"/>
    </location>
</feature>
<reference evidence="2" key="1">
    <citation type="submission" date="2023-10" db="EMBL/GenBank/DDBJ databases">
        <authorList>
            <person name="Chen Y."/>
            <person name="Shah S."/>
            <person name="Dougan E. K."/>
            <person name="Thang M."/>
            <person name="Chan C."/>
        </authorList>
    </citation>
    <scope>NUCLEOTIDE SEQUENCE [LARGE SCALE GENOMIC DNA]</scope>
</reference>
<evidence type="ECO:0000313" key="2">
    <source>
        <dbReference type="EMBL" id="CAK0818259.1"/>
    </source>
</evidence>
<evidence type="ECO:0000256" key="1">
    <source>
        <dbReference type="SAM" id="MobiDB-lite"/>
    </source>
</evidence>
<name>A0ABN9RGS7_9DINO</name>
<feature type="region of interest" description="Disordered" evidence="1">
    <location>
        <begin position="105"/>
        <end position="126"/>
    </location>
</feature>
<comment type="caution">
    <text evidence="2">The sequence shown here is derived from an EMBL/GenBank/DDBJ whole genome shotgun (WGS) entry which is preliminary data.</text>
</comment>
<proteinExistence type="predicted"/>
<dbReference type="EMBL" id="CAUYUJ010006675">
    <property type="protein sequence ID" value="CAK0818259.1"/>
    <property type="molecule type" value="Genomic_DNA"/>
</dbReference>
<feature type="compositionally biased region" description="Pro residues" evidence="1">
    <location>
        <begin position="115"/>
        <end position="126"/>
    </location>
</feature>
<keyword evidence="3" id="KW-1185">Reference proteome</keyword>
<organism evidence="2 3">
    <name type="scientific">Prorocentrum cordatum</name>
    <dbReference type="NCBI Taxonomy" id="2364126"/>
    <lineage>
        <taxon>Eukaryota</taxon>
        <taxon>Sar</taxon>
        <taxon>Alveolata</taxon>
        <taxon>Dinophyceae</taxon>
        <taxon>Prorocentrales</taxon>
        <taxon>Prorocentraceae</taxon>
        <taxon>Prorocentrum</taxon>
    </lineage>
</organism>
<dbReference type="Proteomes" id="UP001189429">
    <property type="component" value="Unassembled WGS sequence"/>
</dbReference>